<dbReference type="AlphaFoldDB" id="A0AAW0DYH9"/>
<reference evidence="1 2" key="1">
    <citation type="journal article" date="2024" name="J Genomics">
        <title>Draft genome sequencing and assembly of Favolaschia claudopus CIRM-BRFM 2984 isolated from oak limbs.</title>
        <authorList>
            <person name="Navarro D."/>
            <person name="Drula E."/>
            <person name="Chaduli D."/>
            <person name="Cazenave R."/>
            <person name="Ahrendt S."/>
            <person name="Wang J."/>
            <person name="Lipzen A."/>
            <person name="Daum C."/>
            <person name="Barry K."/>
            <person name="Grigoriev I.V."/>
            <person name="Favel A."/>
            <person name="Rosso M.N."/>
            <person name="Martin F."/>
        </authorList>
    </citation>
    <scope>NUCLEOTIDE SEQUENCE [LARGE SCALE GENOMIC DNA]</scope>
    <source>
        <strain evidence="1 2">CIRM-BRFM 2984</strain>
    </source>
</reference>
<dbReference type="SUPFAM" id="SSF81383">
    <property type="entry name" value="F-box domain"/>
    <property type="match status" value="1"/>
</dbReference>
<dbReference type="Proteomes" id="UP001362999">
    <property type="component" value="Unassembled WGS sequence"/>
</dbReference>
<dbReference type="EMBL" id="JAWWNJ010000005">
    <property type="protein sequence ID" value="KAK7056017.1"/>
    <property type="molecule type" value="Genomic_DNA"/>
</dbReference>
<accession>A0AAW0DYH9</accession>
<evidence type="ECO:0000313" key="1">
    <source>
        <dbReference type="EMBL" id="KAK7056017.1"/>
    </source>
</evidence>
<sequence>MNTGDMHQLPVRYLSLLPVEIWALCWSFCSLRQQRRLSFVCKLFRCITLPSLFKHLSFNVGADFFDFYRNRAERIRCLHHMHRIAVRLDKLTESPLAFDPFVQSWRVALGYRGQSKTDNTGVAEALHTRIFETFGKALTLCHNLSTVHLKKLRIDTMLLSTVLSLPKLQHLTLDTRESTIADTGGVLPKNTMLRSLDLSHDFLLREGFADIDLPILAHLTVRCVKEQESFFQHVERFSQLESLTVSIDSIQRSAFPVFKVNSLSKLRALSGPPNMIISLAPNRPITRAFIDSGSVESLLQTCAALSRSVVPVYTLGLPYVDFRSRLLAGQSNLHRINSMQGFLTEITTFLPDVNDLTLKLPNPHMGRRYGGGHGKSVAIDLNPLNVYEMPILCDETAFNDLSEHEISDDEGDASDSTISLDKIPDTELQADSWLHQSFLQQISPSSLPLPRNIEILHLQASWVGTPLPLAAQESALESLHMAYPTLREVHLGLSLPWNSTWKRIADEKCIYT</sequence>
<name>A0AAW0DYH9_9AGAR</name>
<evidence type="ECO:0000313" key="2">
    <source>
        <dbReference type="Proteomes" id="UP001362999"/>
    </source>
</evidence>
<gene>
    <name evidence="1" type="ORF">R3P38DRAFT_3253953</name>
</gene>
<keyword evidence="2" id="KW-1185">Reference proteome</keyword>
<organism evidence="1 2">
    <name type="scientific">Favolaschia claudopus</name>
    <dbReference type="NCBI Taxonomy" id="2862362"/>
    <lineage>
        <taxon>Eukaryota</taxon>
        <taxon>Fungi</taxon>
        <taxon>Dikarya</taxon>
        <taxon>Basidiomycota</taxon>
        <taxon>Agaricomycotina</taxon>
        <taxon>Agaricomycetes</taxon>
        <taxon>Agaricomycetidae</taxon>
        <taxon>Agaricales</taxon>
        <taxon>Marasmiineae</taxon>
        <taxon>Mycenaceae</taxon>
        <taxon>Favolaschia</taxon>
    </lineage>
</organism>
<evidence type="ECO:0008006" key="3">
    <source>
        <dbReference type="Google" id="ProtNLM"/>
    </source>
</evidence>
<dbReference type="Gene3D" id="3.80.10.10">
    <property type="entry name" value="Ribonuclease Inhibitor"/>
    <property type="match status" value="1"/>
</dbReference>
<dbReference type="InterPro" id="IPR036047">
    <property type="entry name" value="F-box-like_dom_sf"/>
</dbReference>
<comment type="caution">
    <text evidence="1">The sequence shown here is derived from an EMBL/GenBank/DDBJ whole genome shotgun (WGS) entry which is preliminary data.</text>
</comment>
<dbReference type="SUPFAM" id="SSF52047">
    <property type="entry name" value="RNI-like"/>
    <property type="match status" value="1"/>
</dbReference>
<protein>
    <recommendedName>
        <fullName evidence="3">F-box domain-containing protein</fullName>
    </recommendedName>
</protein>
<dbReference type="InterPro" id="IPR032675">
    <property type="entry name" value="LRR_dom_sf"/>
</dbReference>
<proteinExistence type="predicted"/>